<dbReference type="eggNOG" id="COG0726">
    <property type="taxonomic scope" value="Bacteria"/>
</dbReference>
<keyword evidence="1" id="KW-0732">Signal</keyword>
<dbReference type="Pfam" id="PF01522">
    <property type="entry name" value="Polysacc_deac_1"/>
    <property type="match status" value="1"/>
</dbReference>
<dbReference type="OrthoDB" id="9778320at2"/>
<name>M7MXB5_9BACT</name>
<dbReference type="PANTHER" id="PTHR34216:SF7">
    <property type="entry name" value="POLY-BETA-1,6-N-ACETYL-D-GLUCOSAMINE N-DEACETYLASE"/>
    <property type="match status" value="1"/>
</dbReference>
<dbReference type="EMBL" id="AODQ01000149">
    <property type="protein sequence ID" value="EMR01078.1"/>
    <property type="molecule type" value="Genomic_DNA"/>
</dbReference>
<accession>M7MXB5</accession>
<dbReference type="Proteomes" id="UP000011910">
    <property type="component" value="Unassembled WGS sequence"/>
</dbReference>
<evidence type="ECO:0000313" key="3">
    <source>
        <dbReference type="EMBL" id="EMR01078.1"/>
    </source>
</evidence>
<dbReference type="InterPro" id="IPR011330">
    <property type="entry name" value="Glyco_hydro/deAcase_b/a-brl"/>
</dbReference>
<evidence type="ECO:0000313" key="4">
    <source>
        <dbReference type="Proteomes" id="UP000011910"/>
    </source>
</evidence>
<protein>
    <submittedName>
        <fullName evidence="3">Polysaccharide deacetylase family sporulation protein PdaB</fullName>
    </submittedName>
</protein>
<evidence type="ECO:0000259" key="2">
    <source>
        <dbReference type="PROSITE" id="PS51677"/>
    </source>
</evidence>
<reference evidence="3 4" key="1">
    <citation type="journal article" date="2013" name="Genome Announc.">
        <title>Draft Genome Sequence of Cesiribacter andamanensis Strain AMV16T, Isolated from a Soil Sample from a Mud Volcano in the Andaman Islands, India.</title>
        <authorList>
            <person name="Shivaji S."/>
            <person name="Ara S."/>
            <person name="Begum Z."/>
            <person name="Srinivas T.N."/>
            <person name="Singh A."/>
            <person name="Kumar Pinnaka A."/>
        </authorList>
    </citation>
    <scope>NUCLEOTIDE SEQUENCE [LARGE SCALE GENOMIC DNA]</scope>
    <source>
        <strain evidence="3 4">AMV16</strain>
    </source>
</reference>
<dbReference type="PROSITE" id="PS51677">
    <property type="entry name" value="NODB"/>
    <property type="match status" value="1"/>
</dbReference>
<dbReference type="AlphaFoldDB" id="M7MXB5"/>
<dbReference type="CDD" id="cd10918">
    <property type="entry name" value="CE4_NodB_like_5s_6s"/>
    <property type="match status" value="1"/>
</dbReference>
<feature type="domain" description="NodB homology" evidence="2">
    <location>
        <begin position="1"/>
        <end position="206"/>
    </location>
</feature>
<keyword evidence="4" id="KW-1185">Reference proteome</keyword>
<evidence type="ECO:0000256" key="1">
    <source>
        <dbReference type="ARBA" id="ARBA00022729"/>
    </source>
</evidence>
<dbReference type="PANTHER" id="PTHR34216">
    <property type="match status" value="1"/>
</dbReference>
<dbReference type="RefSeq" id="WP_009197181.1">
    <property type="nucleotide sequence ID" value="NZ_AODQ01000149.1"/>
</dbReference>
<dbReference type="GO" id="GO:0016810">
    <property type="term" value="F:hydrolase activity, acting on carbon-nitrogen (but not peptide) bonds"/>
    <property type="evidence" value="ECO:0007669"/>
    <property type="project" value="InterPro"/>
</dbReference>
<dbReference type="GO" id="GO:0005975">
    <property type="term" value="P:carbohydrate metabolic process"/>
    <property type="evidence" value="ECO:0007669"/>
    <property type="project" value="InterPro"/>
</dbReference>
<comment type="caution">
    <text evidence="3">The sequence shown here is derived from an EMBL/GenBank/DDBJ whole genome shotgun (WGS) entry which is preliminary data.</text>
</comment>
<dbReference type="STRING" id="1279009.ADICEAN_03802"/>
<sequence length="206" mass="23319">MTFKGEFLLFDLQQDRQLSVSLQRHHAQWQADSPPQTRRAALYLKLWKFMTPLTDAYQQALLKELRAWVGSPDEARPEYCCMSEAELQAMARSPLFSIGGHTMTHPALALHPQELQLLEVQQGKEALEALTGKPLSLFAYPSGSFSDATIKAVQQAGYTAAFTTDARPVLQQDQPYRLGRFQVKDVDGKTFERQLNQWFKAKASQS</sequence>
<organism evidence="3 4">
    <name type="scientific">Cesiribacter andamanensis AMV16</name>
    <dbReference type="NCBI Taxonomy" id="1279009"/>
    <lineage>
        <taxon>Bacteria</taxon>
        <taxon>Pseudomonadati</taxon>
        <taxon>Bacteroidota</taxon>
        <taxon>Cytophagia</taxon>
        <taxon>Cytophagales</taxon>
        <taxon>Cesiribacteraceae</taxon>
        <taxon>Cesiribacter</taxon>
    </lineage>
</organism>
<dbReference type="InterPro" id="IPR002509">
    <property type="entry name" value="NODB_dom"/>
</dbReference>
<proteinExistence type="predicted"/>
<dbReference type="InterPro" id="IPR051398">
    <property type="entry name" value="Polysacch_Deacetylase"/>
</dbReference>
<dbReference type="Gene3D" id="3.20.20.370">
    <property type="entry name" value="Glycoside hydrolase/deacetylase"/>
    <property type="match status" value="1"/>
</dbReference>
<gene>
    <name evidence="3" type="ORF">ADICEAN_03802</name>
</gene>
<dbReference type="SUPFAM" id="SSF88713">
    <property type="entry name" value="Glycoside hydrolase/deacetylase"/>
    <property type="match status" value="1"/>
</dbReference>